<reference evidence="2 3" key="1">
    <citation type="submission" date="2016-08" db="EMBL/GenBank/DDBJ databases">
        <title>Evolution of the type three secretion system and type three effector repertoires in Xanthomonas.</title>
        <authorList>
            <person name="Merda D."/>
            <person name="Briand M."/>
            <person name="Bosis E."/>
            <person name="Rousseau C."/>
            <person name="Portier P."/>
            <person name="Jacques M.-A."/>
            <person name="Fischer-Le Saux M."/>
        </authorList>
    </citation>
    <scope>NUCLEOTIDE SEQUENCE [LARGE SCALE GENOMIC DNA]</scope>
    <source>
        <strain evidence="2 3">CFBP 4691</strain>
    </source>
</reference>
<sequence>MNLLNHAQPKSAEHTETGPFRSEVRSSVVGNAALKTTALTGLRADGVKVSEYRLEQYLNACSPTCHG</sequence>
<name>A0A2S6ZL61_9XANT</name>
<organism evidence="2 3">
    <name type="scientific">Xanthomonas theicola</name>
    <dbReference type="NCBI Taxonomy" id="56464"/>
    <lineage>
        <taxon>Bacteria</taxon>
        <taxon>Pseudomonadati</taxon>
        <taxon>Pseudomonadota</taxon>
        <taxon>Gammaproteobacteria</taxon>
        <taxon>Lysobacterales</taxon>
        <taxon>Lysobacteraceae</taxon>
        <taxon>Xanthomonas</taxon>
    </lineage>
</organism>
<comment type="caution">
    <text evidence="2">The sequence shown here is derived from an EMBL/GenBank/DDBJ whole genome shotgun (WGS) entry which is preliminary data.</text>
</comment>
<keyword evidence="3" id="KW-1185">Reference proteome</keyword>
<evidence type="ECO:0000256" key="1">
    <source>
        <dbReference type="SAM" id="MobiDB-lite"/>
    </source>
</evidence>
<evidence type="ECO:0000313" key="2">
    <source>
        <dbReference type="EMBL" id="PPT92850.1"/>
    </source>
</evidence>
<dbReference type="EMBL" id="MIGX01000005">
    <property type="protein sequence ID" value="PPT92850.1"/>
    <property type="molecule type" value="Genomic_DNA"/>
</dbReference>
<dbReference type="RefSeq" id="WP_128418955.1">
    <property type="nucleotide sequence ID" value="NZ_CP049017.1"/>
</dbReference>
<proteinExistence type="predicted"/>
<accession>A0A2S6ZL61</accession>
<dbReference type="AlphaFoldDB" id="A0A2S6ZL61"/>
<dbReference type="Proteomes" id="UP000239898">
    <property type="component" value="Unassembled WGS sequence"/>
</dbReference>
<gene>
    <name evidence="2" type="ORF">XthCFBP4691_02425</name>
</gene>
<protein>
    <submittedName>
        <fullName evidence="2">Uncharacterized protein</fullName>
    </submittedName>
</protein>
<evidence type="ECO:0000313" key="3">
    <source>
        <dbReference type="Proteomes" id="UP000239898"/>
    </source>
</evidence>
<feature type="region of interest" description="Disordered" evidence="1">
    <location>
        <begin position="1"/>
        <end position="24"/>
    </location>
</feature>